<dbReference type="PROSITE" id="PS00917">
    <property type="entry name" value="ASN_GLN_ASE_2"/>
    <property type="match status" value="1"/>
</dbReference>
<evidence type="ECO:0000256" key="4">
    <source>
        <dbReference type="PROSITE-ProRule" id="PRU10099"/>
    </source>
</evidence>
<evidence type="ECO:0000313" key="9">
    <source>
        <dbReference type="Proteomes" id="UP000030101"/>
    </source>
</evidence>
<dbReference type="PROSITE" id="PS51732">
    <property type="entry name" value="ASN_GLN_ASE_3"/>
    <property type="match status" value="1"/>
</dbReference>
<dbReference type="Proteomes" id="UP000030101">
    <property type="component" value="Unassembled WGS sequence"/>
</dbReference>
<dbReference type="EC" id="3.5.1.1" evidence="2"/>
<keyword evidence="9" id="KW-1185">Reference proteome</keyword>
<dbReference type="PANTHER" id="PTHR11707">
    <property type="entry name" value="L-ASPARAGINASE"/>
    <property type="match status" value="1"/>
</dbReference>
<reference evidence="8 9" key="1">
    <citation type="submission" date="2014-08" db="EMBL/GenBank/DDBJ databases">
        <title>Porphyromonas canoris strain:OH2762 Genome sequencing.</title>
        <authorList>
            <person name="Wallis C."/>
            <person name="Deusch O."/>
            <person name="O'Flynn C."/>
            <person name="Davis I."/>
            <person name="Jospin G."/>
            <person name="Darling A.E."/>
            <person name="Coil D.A."/>
            <person name="Alexiev A."/>
            <person name="Horsfall A."/>
            <person name="Kirkwood N."/>
            <person name="Harris S."/>
            <person name="Eisen J.A."/>
        </authorList>
    </citation>
    <scope>NUCLEOTIDE SEQUENCE [LARGE SCALE GENOMIC DNA]</scope>
    <source>
        <strain evidence="9">COT-108 OH2762</strain>
    </source>
</reference>
<evidence type="ECO:0000259" key="6">
    <source>
        <dbReference type="Pfam" id="PF00710"/>
    </source>
</evidence>
<gene>
    <name evidence="8" type="ORF">HQ43_05040</name>
</gene>
<dbReference type="InterPro" id="IPR020827">
    <property type="entry name" value="Asparaginase/glutaminase_AS1"/>
</dbReference>
<dbReference type="RefSeq" id="WP_036790450.1">
    <property type="nucleotide sequence ID" value="NZ_JQZV01000009.1"/>
</dbReference>
<name>A0ABR4XL46_9PORP</name>
<evidence type="ECO:0000259" key="7">
    <source>
        <dbReference type="Pfam" id="PF17763"/>
    </source>
</evidence>
<dbReference type="InterPro" id="IPR027474">
    <property type="entry name" value="L-asparaginase_N"/>
</dbReference>
<dbReference type="InterPro" id="IPR006033">
    <property type="entry name" value="AsnA_fam"/>
</dbReference>
<dbReference type="Gene3D" id="3.40.50.40">
    <property type="match status" value="1"/>
</dbReference>
<evidence type="ECO:0000256" key="3">
    <source>
        <dbReference type="ARBA" id="ARBA00022801"/>
    </source>
</evidence>
<comment type="similarity">
    <text evidence="1">Belongs to the asparaginase 1 family.</text>
</comment>
<dbReference type="PIRSF" id="PIRSF500176">
    <property type="entry name" value="L_ASNase"/>
    <property type="match status" value="1"/>
</dbReference>
<dbReference type="PRINTS" id="PR00139">
    <property type="entry name" value="ASNGLNASE"/>
</dbReference>
<feature type="active site" evidence="5">
    <location>
        <position position="94"/>
    </location>
</feature>
<dbReference type="InterPro" id="IPR027473">
    <property type="entry name" value="L-asparaginase_C"/>
</dbReference>
<dbReference type="PROSITE" id="PS00144">
    <property type="entry name" value="ASN_GLN_ASE_1"/>
    <property type="match status" value="1"/>
</dbReference>
<feature type="active site" evidence="4">
    <location>
        <position position="18"/>
    </location>
</feature>
<evidence type="ECO:0000256" key="2">
    <source>
        <dbReference type="ARBA" id="ARBA00012920"/>
    </source>
</evidence>
<comment type="caution">
    <text evidence="8">The sequence shown here is derived from an EMBL/GenBank/DDBJ whole genome shotgun (WGS) entry which is preliminary data.</text>
</comment>
<dbReference type="Pfam" id="PF17763">
    <property type="entry name" value="Asparaginase_C"/>
    <property type="match status" value="1"/>
</dbReference>
<dbReference type="NCBIfam" id="TIGR00519">
    <property type="entry name" value="asnASE_I"/>
    <property type="match status" value="1"/>
</dbReference>
<keyword evidence="3" id="KW-0378">Hydrolase</keyword>
<proteinExistence type="inferred from homology"/>
<dbReference type="InterPro" id="IPR006034">
    <property type="entry name" value="Asparaginase/glutaminase-like"/>
</dbReference>
<dbReference type="PANTHER" id="PTHR11707:SF28">
    <property type="entry name" value="60 KDA LYSOPHOSPHOLIPASE"/>
    <property type="match status" value="1"/>
</dbReference>
<dbReference type="CDD" id="cd08963">
    <property type="entry name" value="L-asparaginase_I"/>
    <property type="match status" value="1"/>
</dbReference>
<dbReference type="InterPro" id="IPR027475">
    <property type="entry name" value="Asparaginase/glutaminase_AS2"/>
</dbReference>
<evidence type="ECO:0000256" key="5">
    <source>
        <dbReference type="PROSITE-ProRule" id="PRU10100"/>
    </source>
</evidence>
<dbReference type="EMBL" id="JQZV01000009">
    <property type="protein sequence ID" value="KGN92603.1"/>
    <property type="molecule type" value="Genomic_DNA"/>
</dbReference>
<dbReference type="InterPro" id="IPR037152">
    <property type="entry name" value="L-asparaginase_N_sf"/>
</dbReference>
<dbReference type="InterPro" id="IPR036152">
    <property type="entry name" value="Asp/glu_Ase-like_sf"/>
</dbReference>
<dbReference type="SUPFAM" id="SSF53774">
    <property type="entry name" value="Glutaminase/Asparaginase"/>
    <property type="match status" value="1"/>
</dbReference>
<protein>
    <recommendedName>
        <fullName evidence="2">asparaginase</fullName>
        <ecNumber evidence="2">3.5.1.1</ecNumber>
    </recommendedName>
</protein>
<evidence type="ECO:0000256" key="1">
    <source>
        <dbReference type="ARBA" id="ARBA00010518"/>
    </source>
</evidence>
<dbReference type="Pfam" id="PF00710">
    <property type="entry name" value="Asparaginase"/>
    <property type="match status" value="1"/>
</dbReference>
<dbReference type="InterPro" id="IPR040919">
    <property type="entry name" value="Asparaginase_C"/>
</dbReference>
<sequence length="351" mass="38556">MQVGFNKPSVLLIYTGGTIGMIENSETGLLEAFDFHYLEAQVPELKRFGYNISSVSFDPPLDSSSMDQFSWIEIAKVIEKNYDIYDGFVVLHGTDTMAYTASALSFMLDDLAKPVILTGSQLPIGKLRTDGKENLITSIEIAAAKRDNGLPYIQEVCVFFENKLMRGNRTTKISTDHFNAFDTPNFPPLADVGINIHYSKAVRSASLLPLNAPLKISTSMDANVVALKLFPGITPIVIDQILSIPNLKGVVMETFGSGNAPTHEWFLSALRNAIETRDIVIVNVTQCIMGAVEMRRYKTGNELSEAGVISGTDLTFEAALCKLMYLLGKGLPMDAVRKLMQEPLKGEISLD</sequence>
<organism evidence="8 9">
    <name type="scientific">Porphyromonas canoris</name>
    <dbReference type="NCBI Taxonomy" id="36875"/>
    <lineage>
        <taxon>Bacteria</taxon>
        <taxon>Pseudomonadati</taxon>
        <taxon>Bacteroidota</taxon>
        <taxon>Bacteroidia</taxon>
        <taxon>Bacteroidales</taxon>
        <taxon>Porphyromonadaceae</taxon>
        <taxon>Porphyromonas</taxon>
    </lineage>
</organism>
<dbReference type="SFLD" id="SFLDS00057">
    <property type="entry name" value="Glutaminase/Asparaginase"/>
    <property type="match status" value="1"/>
</dbReference>
<dbReference type="PIRSF" id="PIRSF001220">
    <property type="entry name" value="L-ASNase_gatD"/>
    <property type="match status" value="1"/>
</dbReference>
<evidence type="ECO:0000313" key="8">
    <source>
        <dbReference type="EMBL" id="KGN92603.1"/>
    </source>
</evidence>
<feature type="domain" description="L-asparaginase N-terminal" evidence="6">
    <location>
        <begin position="10"/>
        <end position="200"/>
    </location>
</feature>
<dbReference type="SMART" id="SM00870">
    <property type="entry name" value="Asparaginase"/>
    <property type="match status" value="1"/>
</dbReference>
<dbReference type="InterPro" id="IPR041725">
    <property type="entry name" value="L-asparaginase_I"/>
</dbReference>
<feature type="domain" description="Asparaginase/glutaminase C-terminal" evidence="7">
    <location>
        <begin position="223"/>
        <end position="340"/>
    </location>
</feature>
<dbReference type="Gene3D" id="3.40.50.1170">
    <property type="entry name" value="L-asparaginase, N-terminal domain"/>
    <property type="match status" value="1"/>
</dbReference>
<accession>A0ABR4XL46</accession>